<reference evidence="7" key="2">
    <citation type="submission" date="2018-05" db="EMBL/GenBank/DDBJ databases">
        <title>OpunRS2 (Oryza punctata Reference Sequence Version 2).</title>
        <authorList>
            <person name="Zhang J."/>
            <person name="Kudrna D."/>
            <person name="Lee S."/>
            <person name="Talag J."/>
            <person name="Welchert J."/>
            <person name="Wing R.A."/>
        </authorList>
    </citation>
    <scope>NUCLEOTIDE SEQUENCE [LARGE SCALE GENOMIC DNA]</scope>
</reference>
<evidence type="ECO:0000313" key="7">
    <source>
        <dbReference type="EnsemblPlants" id="OPUNC07G13420.2"/>
    </source>
</evidence>
<dbReference type="AlphaFoldDB" id="A0A0E0LKR0"/>
<dbReference type="EnsemblPlants" id="OPUNC07G13420.2">
    <property type="protein sequence ID" value="OPUNC07G13420.2"/>
    <property type="gene ID" value="OPUNC07G13420"/>
</dbReference>
<dbReference type="InterPro" id="IPR045864">
    <property type="entry name" value="aa-tRNA-synth_II/BPL/LPL"/>
</dbReference>
<evidence type="ECO:0000259" key="6">
    <source>
        <dbReference type="PROSITE" id="PS50862"/>
    </source>
</evidence>
<dbReference type="PRINTS" id="PR01042">
    <property type="entry name" value="TRNASYNTHASP"/>
</dbReference>
<dbReference type="InterPro" id="IPR004364">
    <property type="entry name" value="Aa-tRNA-synt_II"/>
</dbReference>
<keyword evidence="4" id="KW-0648">Protein biosynthesis</keyword>
<dbReference type="Pfam" id="PF00152">
    <property type="entry name" value="tRNA-synt_2"/>
    <property type="match status" value="1"/>
</dbReference>
<sequence>MATRKEQDEISDSHVNDGSCLSNMQCVLTPDTEGYDQAVDNNLRFHFFVQIGESDPTSFPIQKKRASREFLRTVAHLRPRTNTFGAVARVRNALAYATHKFFQDNGFVWVASPIITASDCEGAGEQFYVTTLISNNAEGGSLVKDIPSTKDGRVDWSQVYTFGPTFRAENSNTSRHLAEFWVKYVLENCKEDMDFFNTWIEKGIIDRLNDVVEKNFVHLSYSDAIELLVGSKKKFEFPVKWGLDLQSEHERYITEVAFGGRPVIIRDYPKEIKAFYMRENDDGKTVAAMDLLVPRVGELIGGSQREERLDYLEARLDELNLNKDSYWWYLDLRRYGSVPHAGFGLGFERLVQFATGMDNIRDTIPFPRVPGSAEF</sequence>
<organism evidence="7">
    <name type="scientific">Oryza punctata</name>
    <name type="common">Red rice</name>
    <dbReference type="NCBI Taxonomy" id="4537"/>
    <lineage>
        <taxon>Eukaryota</taxon>
        <taxon>Viridiplantae</taxon>
        <taxon>Streptophyta</taxon>
        <taxon>Embryophyta</taxon>
        <taxon>Tracheophyta</taxon>
        <taxon>Spermatophyta</taxon>
        <taxon>Magnoliopsida</taxon>
        <taxon>Liliopsida</taxon>
        <taxon>Poales</taxon>
        <taxon>Poaceae</taxon>
        <taxon>BOP clade</taxon>
        <taxon>Oryzoideae</taxon>
        <taxon>Oryzeae</taxon>
        <taxon>Oryzinae</taxon>
        <taxon>Oryza</taxon>
    </lineage>
</organism>
<protein>
    <recommendedName>
        <fullName evidence="6">Aminoacyl-transfer RNA synthetases class-II family profile domain-containing protein</fullName>
    </recommendedName>
</protein>
<name>A0A0E0LKR0_ORYPU</name>
<dbReference type="PANTHER" id="PTHR22594:SF34">
    <property type="entry name" value="ASPARAGINE--TRNA LIGASE, MITOCHONDRIAL-RELATED"/>
    <property type="match status" value="1"/>
</dbReference>
<keyword evidence="2" id="KW-0547">Nucleotide-binding</keyword>
<dbReference type="OMA" id="YSLFRPH"/>
<dbReference type="STRING" id="4537.A0A0E0LKR0"/>
<keyword evidence="1" id="KW-0436">Ligase</keyword>
<dbReference type="Gene3D" id="3.30.930.10">
    <property type="entry name" value="Bira Bifunctional Protein, Domain 2"/>
    <property type="match status" value="2"/>
</dbReference>
<dbReference type="eggNOG" id="KOG0554">
    <property type="taxonomic scope" value="Eukaryota"/>
</dbReference>
<evidence type="ECO:0000313" key="8">
    <source>
        <dbReference type="Proteomes" id="UP000026962"/>
    </source>
</evidence>
<evidence type="ECO:0000256" key="1">
    <source>
        <dbReference type="ARBA" id="ARBA00022598"/>
    </source>
</evidence>
<dbReference type="PROSITE" id="PS50862">
    <property type="entry name" value="AA_TRNA_LIGASE_II"/>
    <property type="match status" value="1"/>
</dbReference>
<dbReference type="GO" id="GO:0004816">
    <property type="term" value="F:asparagine-tRNA ligase activity"/>
    <property type="evidence" value="ECO:0007669"/>
    <property type="project" value="TreeGrafter"/>
</dbReference>
<dbReference type="GO" id="GO:0006421">
    <property type="term" value="P:asparaginyl-tRNA aminoacylation"/>
    <property type="evidence" value="ECO:0007669"/>
    <property type="project" value="TreeGrafter"/>
</dbReference>
<keyword evidence="3" id="KW-0067">ATP-binding</keyword>
<accession>A0A0E0LKR0</accession>
<dbReference type="InterPro" id="IPR006195">
    <property type="entry name" value="aa-tRNA-synth_II"/>
</dbReference>
<evidence type="ECO:0000256" key="5">
    <source>
        <dbReference type="ARBA" id="ARBA00023146"/>
    </source>
</evidence>
<evidence type="ECO:0000256" key="2">
    <source>
        <dbReference type="ARBA" id="ARBA00022741"/>
    </source>
</evidence>
<dbReference type="GO" id="GO:0005524">
    <property type="term" value="F:ATP binding"/>
    <property type="evidence" value="ECO:0007669"/>
    <property type="project" value="UniProtKB-KW"/>
</dbReference>
<keyword evidence="5" id="KW-0030">Aminoacyl-tRNA synthetase</keyword>
<reference evidence="7" key="1">
    <citation type="submission" date="2015-04" db="UniProtKB">
        <authorList>
            <consortium name="EnsemblPlants"/>
        </authorList>
    </citation>
    <scope>IDENTIFICATION</scope>
</reference>
<evidence type="ECO:0000256" key="3">
    <source>
        <dbReference type="ARBA" id="ARBA00022840"/>
    </source>
</evidence>
<dbReference type="EnsemblPlants" id="OPUNC07G13420.1">
    <property type="protein sequence ID" value="OPUNC07G13420.1"/>
    <property type="gene ID" value="OPUNC07G13420"/>
</dbReference>
<evidence type="ECO:0000256" key="4">
    <source>
        <dbReference type="ARBA" id="ARBA00022917"/>
    </source>
</evidence>
<dbReference type="HOGENOM" id="CLU_004553_2_0_1"/>
<dbReference type="GO" id="GO:0005739">
    <property type="term" value="C:mitochondrion"/>
    <property type="evidence" value="ECO:0007669"/>
    <property type="project" value="TreeGrafter"/>
</dbReference>
<dbReference type="PANTHER" id="PTHR22594">
    <property type="entry name" value="ASPARTYL/LYSYL-TRNA SYNTHETASE"/>
    <property type="match status" value="1"/>
</dbReference>
<dbReference type="Gramene" id="OPUNC07G13420.1">
    <property type="protein sequence ID" value="OPUNC07G13420.1"/>
    <property type="gene ID" value="OPUNC07G13420"/>
</dbReference>
<dbReference type="Gramene" id="OPUNC07G13420.2">
    <property type="protein sequence ID" value="OPUNC07G13420.2"/>
    <property type="gene ID" value="OPUNC07G13420"/>
</dbReference>
<dbReference type="InterPro" id="IPR002312">
    <property type="entry name" value="Asp/Asn-tRNA-synth_IIb"/>
</dbReference>
<proteinExistence type="predicted"/>
<dbReference type="Proteomes" id="UP000026962">
    <property type="component" value="Chromosome 7"/>
</dbReference>
<keyword evidence="8" id="KW-1185">Reference proteome</keyword>
<dbReference type="SUPFAM" id="SSF55681">
    <property type="entry name" value="Class II aaRS and biotin synthetases"/>
    <property type="match status" value="1"/>
</dbReference>
<feature type="domain" description="Aminoacyl-transfer RNA synthetases class-II family profile" evidence="6">
    <location>
        <begin position="159"/>
        <end position="365"/>
    </location>
</feature>